<proteinExistence type="predicted"/>
<reference evidence="1 2" key="1">
    <citation type="submission" date="2018-06" db="EMBL/GenBank/DDBJ databases">
        <authorList>
            <consortium name="Pathogen Informatics"/>
            <person name="Doyle S."/>
        </authorList>
    </citation>
    <scope>NUCLEOTIDE SEQUENCE [LARGE SCALE GENOMIC DNA]</scope>
    <source>
        <strain evidence="1 2">NCTC12224</strain>
    </source>
</reference>
<dbReference type="Proteomes" id="UP000254924">
    <property type="component" value="Unassembled WGS sequence"/>
</dbReference>
<dbReference type="EMBL" id="UHFN01000007">
    <property type="protein sequence ID" value="SUN63059.1"/>
    <property type="molecule type" value="Genomic_DNA"/>
</dbReference>
<sequence length="51" mass="5789">MIKVILLVLFALTMILFGLIFWCACKVSAMADRELEEQAFRKQLKGDVNNG</sequence>
<protein>
    <submittedName>
        <fullName evidence="1">Uncharacterized protein</fullName>
    </submittedName>
</protein>
<keyword evidence="2" id="KW-1185">Reference proteome</keyword>
<evidence type="ECO:0000313" key="1">
    <source>
        <dbReference type="EMBL" id="SUN63059.1"/>
    </source>
</evidence>
<gene>
    <name evidence="1" type="ORF">NCTC12224_02216</name>
</gene>
<dbReference type="GeneID" id="78358009"/>
<organism evidence="1 2">
    <name type="scientific">Streptococcus hyointestinalis</name>
    <dbReference type="NCBI Taxonomy" id="1337"/>
    <lineage>
        <taxon>Bacteria</taxon>
        <taxon>Bacillati</taxon>
        <taxon>Bacillota</taxon>
        <taxon>Bacilli</taxon>
        <taxon>Lactobacillales</taxon>
        <taxon>Streptococcaceae</taxon>
        <taxon>Streptococcus</taxon>
    </lineage>
</organism>
<evidence type="ECO:0000313" key="2">
    <source>
        <dbReference type="Proteomes" id="UP000254924"/>
    </source>
</evidence>
<accession>A0A380KEM5</accession>
<dbReference type="PROSITE" id="PS51257">
    <property type="entry name" value="PROKAR_LIPOPROTEIN"/>
    <property type="match status" value="1"/>
</dbReference>
<name>A0A380KEM5_9STRE</name>
<dbReference type="RefSeq" id="WP_164682072.1">
    <property type="nucleotide sequence ID" value="NZ_JAAKGB010000001.1"/>
</dbReference>
<dbReference type="AlphaFoldDB" id="A0A380KEM5"/>